<gene>
    <name evidence="3" type="ORF">AOB60_21185</name>
</gene>
<name>A0A2N8P7K2_STRNR</name>
<feature type="transmembrane region" description="Helical" evidence="2">
    <location>
        <begin position="12"/>
        <end position="35"/>
    </location>
</feature>
<sequence>MDQVRSRTCRRQYVYASAAAVLTGAAAVVVTQAVAQGSPDTGTGRRPAASSTPAGGTWISMKGGRLDFDTAFTRR</sequence>
<evidence type="ECO:0000313" key="3">
    <source>
        <dbReference type="EMBL" id="PNE36970.1"/>
    </source>
</evidence>
<keyword evidence="2" id="KW-1133">Transmembrane helix</keyword>
<proteinExistence type="predicted"/>
<dbReference type="EMBL" id="LJSN01000003">
    <property type="protein sequence ID" value="PNE36970.1"/>
    <property type="molecule type" value="Genomic_DNA"/>
</dbReference>
<keyword evidence="2" id="KW-0472">Membrane</keyword>
<dbReference type="AlphaFoldDB" id="A0A2N8P7K2"/>
<dbReference type="Proteomes" id="UP000236047">
    <property type="component" value="Unassembled WGS sequence"/>
</dbReference>
<comment type="caution">
    <text evidence="3">The sequence shown here is derived from an EMBL/GenBank/DDBJ whole genome shotgun (WGS) entry which is preliminary data.</text>
</comment>
<evidence type="ECO:0000313" key="4">
    <source>
        <dbReference type="Proteomes" id="UP000236047"/>
    </source>
</evidence>
<evidence type="ECO:0000256" key="2">
    <source>
        <dbReference type="SAM" id="Phobius"/>
    </source>
</evidence>
<reference evidence="4" key="1">
    <citation type="submission" date="2015-09" db="EMBL/GenBank/DDBJ databases">
        <authorList>
            <person name="Graham D.E."/>
            <person name="Mahan K.M."/>
            <person name="Klingeman D.M."/>
            <person name="Fida T."/>
            <person name="Giannone R.J."/>
            <person name="Hettich R.L."/>
            <person name="Parry R.J."/>
            <person name="Spain J.C."/>
        </authorList>
    </citation>
    <scope>NUCLEOTIDE SEQUENCE [LARGE SCALE GENOMIC DNA]</scope>
    <source>
        <strain evidence="4">JCM 4701</strain>
    </source>
</reference>
<evidence type="ECO:0000256" key="1">
    <source>
        <dbReference type="SAM" id="MobiDB-lite"/>
    </source>
</evidence>
<feature type="region of interest" description="Disordered" evidence="1">
    <location>
        <begin position="36"/>
        <end position="57"/>
    </location>
</feature>
<keyword evidence="2" id="KW-0812">Transmembrane</keyword>
<keyword evidence="4" id="KW-1185">Reference proteome</keyword>
<accession>A0A2N8P7K2</accession>
<organism evidence="3 4">
    <name type="scientific">Streptomyces noursei</name>
    <name type="common">Streptomyces albulus</name>
    <dbReference type="NCBI Taxonomy" id="1971"/>
    <lineage>
        <taxon>Bacteria</taxon>
        <taxon>Bacillati</taxon>
        <taxon>Actinomycetota</taxon>
        <taxon>Actinomycetes</taxon>
        <taxon>Kitasatosporales</taxon>
        <taxon>Streptomycetaceae</taxon>
        <taxon>Streptomyces</taxon>
    </lineage>
</organism>
<protein>
    <submittedName>
        <fullName evidence="3">Uncharacterized protein</fullName>
    </submittedName>
</protein>